<reference evidence="2 3" key="2">
    <citation type="submission" date="2017-10" db="EMBL/GenBank/DDBJ databases">
        <authorList>
            <person name="Banno H."/>
            <person name="Chua N.-H."/>
        </authorList>
    </citation>
    <scope>NUCLEOTIDE SEQUENCE [LARGE SCALE GENOMIC DNA]</scope>
    <source>
        <strain evidence="2 3">JK623</strain>
    </source>
</reference>
<comment type="caution">
    <text evidence="2">The sequence shown here is derived from an EMBL/GenBank/DDBJ whole genome shotgun (WGS) entry which is preliminary data.</text>
</comment>
<dbReference type="EMBL" id="PDYG01000135">
    <property type="protein sequence ID" value="PHU36199.1"/>
    <property type="molecule type" value="Genomic_DNA"/>
</dbReference>
<keyword evidence="3" id="KW-1185">Reference proteome</keyword>
<feature type="domain" description="HTH cro/C1-type" evidence="1">
    <location>
        <begin position="37"/>
        <end position="72"/>
    </location>
</feature>
<dbReference type="PROSITE" id="PS50943">
    <property type="entry name" value="HTH_CROC1"/>
    <property type="match status" value="1"/>
</dbReference>
<dbReference type="SUPFAM" id="SSF47413">
    <property type="entry name" value="lambda repressor-like DNA-binding domains"/>
    <property type="match status" value="1"/>
</dbReference>
<evidence type="ECO:0000313" key="3">
    <source>
        <dbReference type="Proteomes" id="UP000224563"/>
    </source>
</evidence>
<dbReference type="AlphaFoldDB" id="A0A2G3DYZ2"/>
<evidence type="ECO:0000313" key="2">
    <source>
        <dbReference type="EMBL" id="PHU36199.1"/>
    </source>
</evidence>
<name>A0A2G3DYZ2_9FIRM</name>
<gene>
    <name evidence="2" type="ORF">CSX02_13010</name>
</gene>
<accession>A0A2G3DYZ2</accession>
<dbReference type="CDD" id="cd00093">
    <property type="entry name" value="HTH_XRE"/>
    <property type="match status" value="1"/>
</dbReference>
<reference evidence="2 3" key="1">
    <citation type="submission" date="2017-10" db="EMBL/GenBank/DDBJ databases">
        <title>Resolving the taxonomy of Roseburia spp., Eubacterium rectale and Agathobacter spp. through phylogenomic analysis.</title>
        <authorList>
            <person name="Sheridan P.O."/>
            <person name="Walker A.W."/>
            <person name="Duncan S.H."/>
            <person name="Scott K.P."/>
            <person name="Toole P.W.O."/>
            <person name="Luis P."/>
            <person name="Flint H.J."/>
        </authorList>
    </citation>
    <scope>NUCLEOTIDE SEQUENCE [LARGE SCALE GENOMIC DNA]</scope>
    <source>
        <strain evidence="2 3">JK623</strain>
    </source>
</reference>
<dbReference type="RefSeq" id="WP_031546022.1">
    <property type="nucleotide sequence ID" value="NZ_JANSWH010000020.1"/>
</dbReference>
<dbReference type="GO" id="GO:0003677">
    <property type="term" value="F:DNA binding"/>
    <property type="evidence" value="ECO:0007669"/>
    <property type="project" value="InterPro"/>
</dbReference>
<evidence type="ECO:0000259" key="1">
    <source>
        <dbReference type="PROSITE" id="PS50943"/>
    </source>
</evidence>
<dbReference type="InterPro" id="IPR010982">
    <property type="entry name" value="Lambda_DNA-bd_dom_sf"/>
</dbReference>
<protein>
    <submittedName>
        <fullName evidence="2">XRE family transcriptional regulator</fullName>
    </submittedName>
</protein>
<proteinExistence type="predicted"/>
<dbReference type="Gene3D" id="1.10.260.40">
    <property type="entry name" value="lambda repressor-like DNA-binding domains"/>
    <property type="match status" value="1"/>
</dbReference>
<dbReference type="Proteomes" id="UP000224563">
    <property type="component" value="Unassembled WGS sequence"/>
</dbReference>
<organism evidence="2 3">
    <name type="scientific">Agathobacter ruminis</name>
    <dbReference type="NCBI Taxonomy" id="1712665"/>
    <lineage>
        <taxon>Bacteria</taxon>
        <taxon>Bacillati</taxon>
        <taxon>Bacillota</taxon>
        <taxon>Clostridia</taxon>
        <taxon>Lachnospirales</taxon>
        <taxon>Lachnospiraceae</taxon>
        <taxon>Agathobacter</taxon>
    </lineage>
</organism>
<sequence>MLSAYDIGTLLRQYRLEKGLNIPEVKQIFTDKYHTRVSEKTIYNWESGQYNISMQKFVILCEIYELRSMVPIQKQSQKKILTISPPEKALIEAYRAHPEVQSTIRKILDLPDPKPKDEVSEEDK</sequence>
<dbReference type="InterPro" id="IPR001387">
    <property type="entry name" value="Cro/C1-type_HTH"/>
</dbReference>